<protein>
    <submittedName>
        <fullName evidence="2">Uncharacterized protein</fullName>
    </submittedName>
</protein>
<feature type="compositionally biased region" description="Polar residues" evidence="1">
    <location>
        <begin position="68"/>
        <end position="78"/>
    </location>
</feature>
<dbReference type="AlphaFoldDB" id="I4YWW5"/>
<proteinExistence type="predicted"/>
<keyword evidence="3" id="KW-1185">Reference proteome</keyword>
<feature type="region of interest" description="Disordered" evidence="1">
    <location>
        <begin position="1"/>
        <end position="78"/>
    </location>
</feature>
<organism evidence="2 3">
    <name type="scientific">Microvirga lotononidis</name>
    <dbReference type="NCBI Taxonomy" id="864069"/>
    <lineage>
        <taxon>Bacteria</taxon>
        <taxon>Pseudomonadati</taxon>
        <taxon>Pseudomonadota</taxon>
        <taxon>Alphaproteobacteria</taxon>
        <taxon>Hyphomicrobiales</taxon>
        <taxon>Methylobacteriaceae</taxon>
        <taxon>Microvirga</taxon>
    </lineage>
</organism>
<feature type="compositionally biased region" description="Basic and acidic residues" evidence="1">
    <location>
        <begin position="41"/>
        <end position="52"/>
    </location>
</feature>
<dbReference type="HOGENOM" id="CLU_1407367_0_0_5"/>
<evidence type="ECO:0000313" key="3">
    <source>
        <dbReference type="Proteomes" id="UP000003947"/>
    </source>
</evidence>
<evidence type="ECO:0000256" key="1">
    <source>
        <dbReference type="SAM" id="MobiDB-lite"/>
    </source>
</evidence>
<reference evidence="2 3" key="1">
    <citation type="submission" date="2012-02" db="EMBL/GenBank/DDBJ databases">
        <title>Improved High-Quality Draft sequence of Microvirga sp. WSM3557.</title>
        <authorList>
            <consortium name="US DOE Joint Genome Institute"/>
            <person name="Lucas S."/>
            <person name="Han J."/>
            <person name="Lapidus A."/>
            <person name="Cheng J.-F."/>
            <person name="Goodwin L."/>
            <person name="Pitluck S."/>
            <person name="Peters L."/>
            <person name="Zhang X."/>
            <person name="Detter J.C."/>
            <person name="Han C."/>
            <person name="Tapia R."/>
            <person name="Land M."/>
            <person name="Hauser L."/>
            <person name="Kyrpides N."/>
            <person name="Ivanova N."/>
            <person name="Pagani I."/>
            <person name="Brau L."/>
            <person name="Yates R."/>
            <person name="O'Hara G."/>
            <person name="Rui T."/>
            <person name="Howieson J."/>
            <person name="Reeve W."/>
            <person name="Woyke T."/>
        </authorList>
    </citation>
    <scope>NUCLEOTIDE SEQUENCE [LARGE SCALE GENOMIC DNA]</scope>
    <source>
        <strain evidence="2 3">WSM3557</strain>
    </source>
</reference>
<dbReference type="EMBL" id="JH660645">
    <property type="protein sequence ID" value="EIM28457.1"/>
    <property type="molecule type" value="Genomic_DNA"/>
</dbReference>
<dbReference type="Proteomes" id="UP000003947">
    <property type="component" value="Unassembled WGS sequence"/>
</dbReference>
<gene>
    <name evidence="2" type="ORF">MicloDRAFT_00050420</name>
</gene>
<dbReference type="PATRIC" id="fig|864069.3.peg.5425"/>
<feature type="compositionally biased region" description="Low complexity" evidence="1">
    <location>
        <begin position="57"/>
        <end position="67"/>
    </location>
</feature>
<name>I4YWW5_9HYPH</name>
<evidence type="ECO:0000313" key="2">
    <source>
        <dbReference type="EMBL" id="EIM28457.1"/>
    </source>
</evidence>
<sequence length="193" mass="21939">MQAGAFQGPMCRLACSPRSSRSDDTQSSIRSARWMQSKRSHPLDQRRAEFNTRRSGRQSSRVSGRFGTRTSEPSQSPMRTSLEFRVVLEGSSSVAPLNRIRAYADSYAGGRFQRAESNARLRRIRYACTQTSMRRTKLSFGSARVFPPCIYPTHILPESESIQILTYGTDGLEFLKEIFRFRSTLGRPRATRT</sequence>
<accession>I4YWW5</accession>
<dbReference type="STRING" id="864069.MicloDRAFT_00050420"/>